<reference evidence="1" key="1">
    <citation type="submission" date="2024-03" db="EMBL/GenBank/DDBJ databases">
        <title>Diverse circular DNA viruses in blood, oral, and fecal samples of captive lemurs.</title>
        <authorList>
            <person name="Paietta E.N."/>
            <person name="Kraberger S."/>
            <person name="Lund M.C."/>
            <person name="Custer J.M."/>
            <person name="Vargas K.M."/>
            <person name="Ehmke E.E."/>
            <person name="Yoder A.D."/>
            <person name="Varsani A."/>
        </authorList>
    </citation>
    <scope>NUCLEOTIDE SEQUENCE</scope>
    <source>
        <strain evidence="1">Duke_21_1</strain>
    </source>
</reference>
<proteinExistence type="predicted"/>
<sequence length="32" mass="3702">MTLTAHPPCRIIYAMQTCKAFFIAIPCLYNRI</sequence>
<name>A0AAU8AW73_9CAUD</name>
<evidence type="ECO:0000313" key="1">
    <source>
        <dbReference type="EMBL" id="XCD03605.1"/>
    </source>
</evidence>
<protein>
    <submittedName>
        <fullName evidence="1">Uncharacterized protein</fullName>
    </submittedName>
</protein>
<organism evidence="1">
    <name type="scientific">Dulem virus 40</name>
    <dbReference type="NCBI Taxonomy" id="3145758"/>
    <lineage>
        <taxon>Viruses</taxon>
        <taxon>Duplodnaviria</taxon>
        <taxon>Heunggongvirae</taxon>
        <taxon>Uroviricota</taxon>
        <taxon>Caudoviricetes</taxon>
    </lineage>
</organism>
<dbReference type="EMBL" id="PP511379">
    <property type="protein sequence ID" value="XCD03605.1"/>
    <property type="molecule type" value="Genomic_DNA"/>
</dbReference>
<accession>A0AAU8AW73</accession>